<feature type="compositionally biased region" description="Low complexity" evidence="1">
    <location>
        <begin position="97"/>
        <end position="113"/>
    </location>
</feature>
<protein>
    <recommendedName>
        <fullName evidence="2">Surface antigen domain-containing protein</fullName>
    </recommendedName>
</protein>
<reference evidence="3" key="1">
    <citation type="submission" date="2018-05" db="EMBL/GenBank/DDBJ databases">
        <authorList>
            <person name="Lanie J.A."/>
            <person name="Ng W.-L."/>
            <person name="Kazmierczak K.M."/>
            <person name="Andrzejewski T.M."/>
            <person name="Davidsen T.M."/>
            <person name="Wayne K.J."/>
            <person name="Tettelin H."/>
            <person name="Glass J.I."/>
            <person name="Rusch D."/>
            <person name="Podicherti R."/>
            <person name="Tsui H.-C.T."/>
            <person name="Winkler M.E."/>
        </authorList>
    </citation>
    <scope>NUCLEOTIDE SEQUENCE</scope>
</reference>
<gene>
    <name evidence="3" type="ORF">METZ01_LOCUS187826</name>
</gene>
<dbReference type="InterPro" id="IPR032635">
    <property type="entry name" value="Anti_2"/>
</dbReference>
<dbReference type="EMBL" id="UINC01038244">
    <property type="protein sequence ID" value="SVB34972.1"/>
    <property type="molecule type" value="Genomic_DNA"/>
</dbReference>
<feature type="region of interest" description="Disordered" evidence="1">
    <location>
        <begin position="89"/>
        <end position="113"/>
    </location>
</feature>
<proteinExistence type="predicted"/>
<sequence length="160" mass="16089">MNKTNKGLAALVVASCLTAGCSGTLTKQDTGTAIGAITGGALTYGLAKNSSNKGVWTVLGVGLGAMLGSNIGAQLDERDRLLAGQTLQSSMETAPDNSSGGWNNPNSGNSGTITPTATTITSSGQPCREFTQTVSIGGESQQAYGTACRQADGSWKIVQG</sequence>
<dbReference type="InterPro" id="IPR016364">
    <property type="entry name" value="Surface_antigen_Rickettsia"/>
</dbReference>
<accession>A0A382DAB1</accession>
<evidence type="ECO:0000259" key="2">
    <source>
        <dbReference type="Pfam" id="PF16998"/>
    </source>
</evidence>
<dbReference type="PIRSF" id="PIRSF002721">
    <property type="entry name" value="Surface_antigen_Rickettsia"/>
    <property type="match status" value="1"/>
</dbReference>
<name>A0A382DAB1_9ZZZZ</name>
<evidence type="ECO:0000313" key="3">
    <source>
        <dbReference type="EMBL" id="SVB34972.1"/>
    </source>
</evidence>
<dbReference type="Pfam" id="PF16998">
    <property type="entry name" value="17kDa_Anti_2"/>
    <property type="match status" value="1"/>
</dbReference>
<organism evidence="3">
    <name type="scientific">marine metagenome</name>
    <dbReference type="NCBI Taxonomy" id="408172"/>
    <lineage>
        <taxon>unclassified sequences</taxon>
        <taxon>metagenomes</taxon>
        <taxon>ecological metagenomes</taxon>
    </lineage>
</organism>
<feature type="domain" description="Surface antigen" evidence="2">
    <location>
        <begin position="95"/>
        <end position="158"/>
    </location>
</feature>
<dbReference type="AlphaFoldDB" id="A0A382DAB1"/>
<evidence type="ECO:0000256" key="1">
    <source>
        <dbReference type="SAM" id="MobiDB-lite"/>
    </source>
</evidence>
<dbReference type="PROSITE" id="PS51257">
    <property type="entry name" value="PROKAR_LIPOPROTEIN"/>
    <property type="match status" value="1"/>
</dbReference>